<proteinExistence type="predicted"/>
<comment type="caution">
    <text evidence="2">The sequence shown here is derived from an EMBL/GenBank/DDBJ whole genome shotgun (WGS) entry which is preliminary data.</text>
</comment>
<gene>
    <name evidence="2" type="ORF">Atai01_47060</name>
</gene>
<keyword evidence="1" id="KW-0812">Transmembrane</keyword>
<dbReference type="RefSeq" id="WP_052372944.1">
    <property type="nucleotide sequence ID" value="NZ_BSTI01000010.1"/>
</dbReference>
<dbReference type="PANTHER" id="PTHR40761:SF1">
    <property type="entry name" value="CONSERVED INTEGRAL MEMBRANE ALANINE VALINE AND LEUCINE RICH PROTEIN-RELATED"/>
    <property type="match status" value="1"/>
</dbReference>
<sequence>MVLSVILAVLAAVGNATASVLQRKATRREPESDSLSVSLLWDLVRQPVWWGGISAIVIGFALQAAALATGPILLIQPILVVELGFTLLLSSIVFHTRLHTREWGAVVGMSAGVALLLVGLAPYGGDPLGAPVLSWLLGCGITALVVGALVVLGYRTRHARRAAYLGVAVGIWFGFTAALVAGMTAAFDAGFGEGVRAWQTWALVVVGPAGFVLLQNALRAGRLVASQPGFTLANPLSSVGWGVVVFGEQVRGGLWILAQVSGAAMIAVSTVLLARSPLLQGAQGATETEQAGQQHA</sequence>
<reference evidence="2" key="1">
    <citation type="submission" date="2023-03" db="EMBL/GenBank/DDBJ databases">
        <title>Amycolatopsis taiwanensis NBRC 103393.</title>
        <authorList>
            <person name="Ichikawa N."/>
            <person name="Sato H."/>
            <person name="Tonouchi N."/>
        </authorList>
    </citation>
    <scope>NUCLEOTIDE SEQUENCE</scope>
    <source>
        <strain evidence="2">NBRC 103393</strain>
    </source>
</reference>
<evidence type="ECO:0000313" key="2">
    <source>
        <dbReference type="EMBL" id="GLY68087.1"/>
    </source>
</evidence>
<organism evidence="2 3">
    <name type="scientific">Amycolatopsis taiwanensis</name>
    <dbReference type="NCBI Taxonomy" id="342230"/>
    <lineage>
        <taxon>Bacteria</taxon>
        <taxon>Bacillati</taxon>
        <taxon>Actinomycetota</taxon>
        <taxon>Actinomycetes</taxon>
        <taxon>Pseudonocardiales</taxon>
        <taxon>Pseudonocardiaceae</taxon>
        <taxon>Amycolatopsis</taxon>
    </lineage>
</organism>
<dbReference type="AlphaFoldDB" id="A0A9W6R5P2"/>
<evidence type="ECO:0000313" key="3">
    <source>
        <dbReference type="Proteomes" id="UP001165136"/>
    </source>
</evidence>
<name>A0A9W6R5P2_9PSEU</name>
<dbReference type="EMBL" id="BSTI01000010">
    <property type="protein sequence ID" value="GLY68087.1"/>
    <property type="molecule type" value="Genomic_DNA"/>
</dbReference>
<dbReference type="PANTHER" id="PTHR40761">
    <property type="entry name" value="CONSERVED INTEGRAL MEMBRANE ALANINE VALINE AND LEUCINE RICH PROTEIN-RELATED"/>
    <property type="match status" value="1"/>
</dbReference>
<feature type="transmembrane region" description="Helical" evidence="1">
    <location>
        <begin position="198"/>
        <end position="218"/>
    </location>
</feature>
<feature type="transmembrane region" description="Helical" evidence="1">
    <location>
        <begin position="48"/>
        <end position="81"/>
    </location>
</feature>
<dbReference type="Proteomes" id="UP001165136">
    <property type="component" value="Unassembled WGS sequence"/>
</dbReference>
<feature type="transmembrane region" description="Helical" evidence="1">
    <location>
        <begin position="253"/>
        <end position="274"/>
    </location>
</feature>
<keyword evidence="1" id="KW-0472">Membrane</keyword>
<dbReference type="NCBIfam" id="NF038012">
    <property type="entry name" value="DMT_1"/>
    <property type="match status" value="1"/>
</dbReference>
<feature type="transmembrane region" description="Helical" evidence="1">
    <location>
        <begin position="164"/>
        <end position="186"/>
    </location>
</feature>
<keyword evidence="3" id="KW-1185">Reference proteome</keyword>
<feature type="transmembrane region" description="Helical" evidence="1">
    <location>
        <begin position="102"/>
        <end position="121"/>
    </location>
</feature>
<keyword evidence="1" id="KW-1133">Transmembrane helix</keyword>
<feature type="transmembrane region" description="Helical" evidence="1">
    <location>
        <begin position="133"/>
        <end position="152"/>
    </location>
</feature>
<accession>A0A9W6R5P2</accession>
<evidence type="ECO:0000256" key="1">
    <source>
        <dbReference type="SAM" id="Phobius"/>
    </source>
</evidence>
<protein>
    <submittedName>
        <fullName evidence="2">Membrane protein</fullName>
    </submittedName>
</protein>